<dbReference type="PANTHER" id="PTHR43798:SF33">
    <property type="entry name" value="HYDROLASE, PUTATIVE (AFU_ORTHOLOGUE AFUA_2G14860)-RELATED"/>
    <property type="match status" value="1"/>
</dbReference>
<proteinExistence type="predicted"/>
<dbReference type="Proteomes" id="UP000824123">
    <property type="component" value="Unassembled WGS sequence"/>
</dbReference>
<dbReference type="InterPro" id="IPR000073">
    <property type="entry name" value="AB_hydrolase_1"/>
</dbReference>
<dbReference type="PRINTS" id="PR00111">
    <property type="entry name" value="ABHYDROLASE"/>
</dbReference>
<dbReference type="AlphaFoldDB" id="A0A9D1LR76"/>
<keyword evidence="2" id="KW-0378">Hydrolase</keyword>
<sequence length="258" mass="28278">MLAECGINYEIFGKEGKYILCMHGWGGNMDSFKPLTRDLSAIPGAARVIAVDFPGHGRSPEPDGVWHVDEFKAQIVALLDEIGAQRVDIVAHSFGGRVALMLAAENPERVGRMVLTGCAGLLPKRSGGLQLKQAVFSALKAGYESKPVQKLLGKNADKLTSALQSRLGSADYRALSGDMRKTFVQVINQDLEWCLPRIQASTLLFWGENDTATPLWMGQTMEKEIPDAGLVVMPGATHFAYLERYPNFLAVVRQFLQV</sequence>
<dbReference type="InterPro" id="IPR029058">
    <property type="entry name" value="AB_hydrolase_fold"/>
</dbReference>
<reference evidence="2" key="1">
    <citation type="submission" date="2020-10" db="EMBL/GenBank/DDBJ databases">
        <authorList>
            <person name="Gilroy R."/>
        </authorList>
    </citation>
    <scope>NUCLEOTIDE SEQUENCE</scope>
    <source>
        <strain evidence="2">ChiSxjej2B14-8506</strain>
    </source>
</reference>
<evidence type="ECO:0000313" key="3">
    <source>
        <dbReference type="Proteomes" id="UP000824123"/>
    </source>
</evidence>
<gene>
    <name evidence="2" type="ORF">IAC59_04780</name>
</gene>
<dbReference type="InterPro" id="IPR050266">
    <property type="entry name" value="AB_hydrolase_sf"/>
</dbReference>
<reference evidence="2" key="2">
    <citation type="journal article" date="2021" name="PeerJ">
        <title>Extensive microbial diversity within the chicken gut microbiome revealed by metagenomics and culture.</title>
        <authorList>
            <person name="Gilroy R."/>
            <person name="Ravi A."/>
            <person name="Getino M."/>
            <person name="Pursley I."/>
            <person name="Horton D.L."/>
            <person name="Alikhan N.F."/>
            <person name="Baker D."/>
            <person name="Gharbi K."/>
            <person name="Hall N."/>
            <person name="Watson M."/>
            <person name="Adriaenssens E.M."/>
            <person name="Foster-Nyarko E."/>
            <person name="Jarju S."/>
            <person name="Secka A."/>
            <person name="Antonio M."/>
            <person name="Oren A."/>
            <person name="Chaudhuri R.R."/>
            <person name="La Ragione R."/>
            <person name="Hildebrand F."/>
            <person name="Pallen M.J."/>
        </authorList>
    </citation>
    <scope>NUCLEOTIDE SEQUENCE</scope>
    <source>
        <strain evidence="2">ChiSxjej2B14-8506</strain>
    </source>
</reference>
<dbReference type="PANTHER" id="PTHR43798">
    <property type="entry name" value="MONOACYLGLYCEROL LIPASE"/>
    <property type="match status" value="1"/>
</dbReference>
<protein>
    <submittedName>
        <fullName evidence="2">Alpha/beta hydrolase</fullName>
    </submittedName>
</protein>
<organism evidence="2 3">
    <name type="scientific">Candidatus Fimadaptatus faecigallinarum</name>
    <dbReference type="NCBI Taxonomy" id="2840814"/>
    <lineage>
        <taxon>Bacteria</taxon>
        <taxon>Bacillati</taxon>
        <taxon>Bacillota</taxon>
        <taxon>Clostridia</taxon>
        <taxon>Eubacteriales</taxon>
        <taxon>Candidatus Fimadaptatus</taxon>
    </lineage>
</organism>
<dbReference type="Gene3D" id="3.40.50.1820">
    <property type="entry name" value="alpha/beta hydrolase"/>
    <property type="match status" value="1"/>
</dbReference>
<comment type="caution">
    <text evidence="2">The sequence shown here is derived from an EMBL/GenBank/DDBJ whole genome shotgun (WGS) entry which is preliminary data.</text>
</comment>
<dbReference type="GO" id="GO:0016020">
    <property type="term" value="C:membrane"/>
    <property type="evidence" value="ECO:0007669"/>
    <property type="project" value="TreeGrafter"/>
</dbReference>
<dbReference type="SUPFAM" id="SSF53474">
    <property type="entry name" value="alpha/beta-Hydrolases"/>
    <property type="match status" value="1"/>
</dbReference>
<dbReference type="Pfam" id="PF00561">
    <property type="entry name" value="Abhydrolase_1"/>
    <property type="match status" value="1"/>
</dbReference>
<accession>A0A9D1LR76</accession>
<feature type="domain" description="AB hydrolase-1" evidence="1">
    <location>
        <begin position="19"/>
        <end position="244"/>
    </location>
</feature>
<dbReference type="EMBL" id="DVNK01000032">
    <property type="protein sequence ID" value="HIU46555.1"/>
    <property type="molecule type" value="Genomic_DNA"/>
</dbReference>
<evidence type="ECO:0000313" key="2">
    <source>
        <dbReference type="EMBL" id="HIU46555.1"/>
    </source>
</evidence>
<evidence type="ECO:0000259" key="1">
    <source>
        <dbReference type="Pfam" id="PF00561"/>
    </source>
</evidence>
<dbReference type="GO" id="GO:0016787">
    <property type="term" value="F:hydrolase activity"/>
    <property type="evidence" value="ECO:0007669"/>
    <property type="project" value="UniProtKB-KW"/>
</dbReference>
<name>A0A9D1LR76_9FIRM</name>